<evidence type="ECO:0000259" key="2">
    <source>
        <dbReference type="Pfam" id="PF00487"/>
    </source>
</evidence>
<proteinExistence type="predicted"/>
<dbReference type="RefSeq" id="WP_052547373.1">
    <property type="nucleotide sequence ID" value="NZ_JMCC02000015.1"/>
</dbReference>
<comment type="caution">
    <text evidence="3">The sequence shown here is derived from an EMBL/GenBank/DDBJ whole genome shotgun (WGS) entry which is preliminary data.</text>
</comment>
<feature type="transmembrane region" description="Helical" evidence="1">
    <location>
        <begin position="208"/>
        <end position="230"/>
    </location>
</feature>
<evidence type="ECO:0000313" key="3">
    <source>
        <dbReference type="EMBL" id="KIG18052.1"/>
    </source>
</evidence>
<dbReference type="InterPro" id="IPR012171">
    <property type="entry name" value="Fatty_acid_desaturase"/>
</dbReference>
<dbReference type="GO" id="GO:0008610">
    <property type="term" value="P:lipid biosynthetic process"/>
    <property type="evidence" value="ECO:0007669"/>
    <property type="project" value="UniProtKB-ARBA"/>
</dbReference>
<feature type="transmembrane region" description="Helical" evidence="1">
    <location>
        <begin position="70"/>
        <end position="91"/>
    </location>
</feature>
<keyword evidence="1" id="KW-0472">Membrane</keyword>
<dbReference type="Proteomes" id="UP000031599">
    <property type="component" value="Unassembled WGS sequence"/>
</dbReference>
<evidence type="ECO:0000313" key="4">
    <source>
        <dbReference type="Proteomes" id="UP000031599"/>
    </source>
</evidence>
<dbReference type="Pfam" id="PF00487">
    <property type="entry name" value="FA_desaturase"/>
    <property type="match status" value="1"/>
</dbReference>
<feature type="transmembrane region" description="Helical" evidence="1">
    <location>
        <begin position="41"/>
        <end position="64"/>
    </location>
</feature>
<organism evidence="3 4">
    <name type="scientific">Enhygromyxa salina</name>
    <dbReference type="NCBI Taxonomy" id="215803"/>
    <lineage>
        <taxon>Bacteria</taxon>
        <taxon>Pseudomonadati</taxon>
        <taxon>Myxococcota</taxon>
        <taxon>Polyangia</taxon>
        <taxon>Nannocystales</taxon>
        <taxon>Nannocystaceae</taxon>
        <taxon>Enhygromyxa</taxon>
    </lineage>
</organism>
<dbReference type="PIRSF" id="PIRSF015921">
    <property type="entry name" value="FA_sphinglp_des"/>
    <property type="match status" value="1"/>
</dbReference>
<feature type="domain" description="Fatty acid desaturase" evidence="2">
    <location>
        <begin position="69"/>
        <end position="340"/>
    </location>
</feature>
<accession>A0A0C2DEF1</accession>
<dbReference type="PANTHER" id="PTHR19353">
    <property type="entry name" value="FATTY ACID DESATURASE 2"/>
    <property type="match status" value="1"/>
</dbReference>
<keyword evidence="1" id="KW-0812">Transmembrane</keyword>
<dbReference type="EMBL" id="JMCC02000015">
    <property type="protein sequence ID" value="KIG18052.1"/>
    <property type="molecule type" value="Genomic_DNA"/>
</dbReference>
<dbReference type="PANTHER" id="PTHR19353:SF19">
    <property type="entry name" value="DELTA(5) FATTY ACID DESATURASE C-RELATED"/>
    <property type="match status" value="1"/>
</dbReference>
<sequence length="367" mass="40244">MEDPRIRFDSRTAFSLALKHRVDAYFQATGRSRGGGARMMLKTAVIFAWLFAGYAGALALGGFLGGSGSWIAVIAFGLSCGLATAGLGMAVQHDGGHLAYSERRGINKAAASVLDLLGASSYVWRVKHGVIHHTYTNIEGVDDDLDAAPFARMAPSQKHHRAHRFQHLYMWPLYGFLTAKWFLFDDFSNLARGRIGTHRIRRPRGLDLGILVGGKIVHFAWALLIPILVLGLGKGLVFYAALSVACGVTLSVVFQLAHCVEEAEFASTSEAQAQTRDFAAHQLATTVDFARGNKLLSWYVGGLNFQAVHHLFPRVSHLHYPALAKIVEQTAAEFGVRYRATEKLRAALRSHYRWLRRMGSGEAVGLA</sequence>
<name>A0A0C2DEF1_9BACT</name>
<gene>
    <name evidence="3" type="ORF">DB30_01939</name>
</gene>
<protein>
    <submittedName>
        <fullName evidence="3">Linoleoyl-CoA desaturase</fullName>
    </submittedName>
</protein>
<feature type="transmembrane region" description="Helical" evidence="1">
    <location>
        <begin position="236"/>
        <end position="257"/>
    </location>
</feature>
<evidence type="ECO:0000256" key="1">
    <source>
        <dbReference type="SAM" id="Phobius"/>
    </source>
</evidence>
<dbReference type="AlphaFoldDB" id="A0A0C2DEF1"/>
<dbReference type="InterPro" id="IPR005804">
    <property type="entry name" value="FA_desaturase_dom"/>
</dbReference>
<keyword evidence="1" id="KW-1133">Transmembrane helix</keyword>
<dbReference type="CDD" id="cd03506">
    <property type="entry name" value="Delta6-FADS-like"/>
    <property type="match status" value="1"/>
</dbReference>
<dbReference type="GO" id="GO:0016717">
    <property type="term" value="F:oxidoreductase activity, acting on paired donors, with oxidation of a pair of donors resulting in the reduction of molecular oxygen to two molecules of water"/>
    <property type="evidence" value="ECO:0007669"/>
    <property type="project" value="TreeGrafter"/>
</dbReference>
<dbReference type="GO" id="GO:0016020">
    <property type="term" value="C:membrane"/>
    <property type="evidence" value="ECO:0007669"/>
    <property type="project" value="TreeGrafter"/>
</dbReference>
<reference evidence="3 4" key="1">
    <citation type="submission" date="2014-12" db="EMBL/GenBank/DDBJ databases">
        <title>Genome assembly of Enhygromyxa salina DSM 15201.</title>
        <authorList>
            <person name="Sharma G."/>
            <person name="Subramanian S."/>
        </authorList>
    </citation>
    <scope>NUCLEOTIDE SEQUENCE [LARGE SCALE GENOMIC DNA]</scope>
    <source>
        <strain evidence="3 4">DSM 15201</strain>
    </source>
</reference>